<feature type="compositionally biased region" description="Pro residues" evidence="1">
    <location>
        <begin position="135"/>
        <end position="150"/>
    </location>
</feature>
<feature type="region of interest" description="Disordered" evidence="1">
    <location>
        <begin position="229"/>
        <end position="300"/>
    </location>
</feature>
<dbReference type="EMBL" id="CP019434">
    <property type="protein sequence ID" value="APZ44350.1"/>
    <property type="molecule type" value="Genomic_DNA"/>
</dbReference>
<dbReference type="RefSeq" id="WP_076838023.1">
    <property type="nucleotide sequence ID" value="NZ_CP019434.1"/>
</dbReference>
<feature type="transmembrane region" description="Helical" evidence="2">
    <location>
        <begin position="58"/>
        <end position="78"/>
    </location>
</feature>
<dbReference type="KEGG" id="afy:BW247_15690"/>
<dbReference type="Proteomes" id="UP000243807">
    <property type="component" value="Chromosome"/>
</dbReference>
<keyword evidence="2" id="KW-0472">Membrane</keyword>
<gene>
    <name evidence="3" type="ORF">BW247_15690</name>
</gene>
<proteinExistence type="predicted"/>
<feature type="transmembrane region" description="Helical" evidence="2">
    <location>
        <begin position="31"/>
        <end position="51"/>
    </location>
</feature>
<feature type="compositionally biased region" description="Low complexity" evidence="1">
    <location>
        <begin position="229"/>
        <end position="291"/>
    </location>
</feature>
<feature type="region of interest" description="Disordered" evidence="1">
    <location>
        <begin position="127"/>
        <end position="154"/>
    </location>
</feature>
<protein>
    <submittedName>
        <fullName evidence="3">Uncharacterized protein</fullName>
    </submittedName>
</protein>
<evidence type="ECO:0000313" key="4">
    <source>
        <dbReference type="Proteomes" id="UP000243807"/>
    </source>
</evidence>
<feature type="transmembrane region" description="Helical" evidence="2">
    <location>
        <begin position="5"/>
        <end position="25"/>
    </location>
</feature>
<name>A0A1P8UKK0_9GAMM</name>
<dbReference type="OrthoDB" id="5795613at2"/>
<keyword evidence="4" id="KW-1185">Reference proteome</keyword>
<evidence type="ECO:0000256" key="1">
    <source>
        <dbReference type="SAM" id="MobiDB-lite"/>
    </source>
</evidence>
<keyword evidence="2" id="KW-0812">Transmembrane</keyword>
<dbReference type="AlphaFoldDB" id="A0A1P8UKK0"/>
<evidence type="ECO:0000313" key="3">
    <source>
        <dbReference type="EMBL" id="APZ44350.1"/>
    </source>
</evidence>
<keyword evidence="2" id="KW-1133">Transmembrane helix</keyword>
<reference evidence="3 4" key="1">
    <citation type="submission" date="2017-01" db="EMBL/GenBank/DDBJ databases">
        <title>Draft sequence of Acidihalobacter ferrooxidans strain DSM 14175 (strain V8).</title>
        <authorList>
            <person name="Khaleque H.N."/>
            <person name="Ramsay J.P."/>
            <person name="Murphy R.J.T."/>
            <person name="Kaksonen A.H."/>
            <person name="Boxall N.J."/>
            <person name="Watkin E.L.J."/>
        </authorList>
    </citation>
    <scope>NUCLEOTIDE SEQUENCE [LARGE SCALE GENOMIC DNA]</scope>
    <source>
        <strain evidence="3 4">V8</strain>
    </source>
</reference>
<accession>A0A1P8UKK0</accession>
<evidence type="ECO:0000256" key="2">
    <source>
        <dbReference type="SAM" id="Phobius"/>
    </source>
</evidence>
<organism evidence="3 4">
    <name type="scientific">Acidihalobacter ferrooxydans</name>
    <dbReference type="NCBI Taxonomy" id="1765967"/>
    <lineage>
        <taxon>Bacteria</taxon>
        <taxon>Pseudomonadati</taxon>
        <taxon>Pseudomonadota</taxon>
        <taxon>Gammaproteobacteria</taxon>
        <taxon>Chromatiales</taxon>
        <taxon>Ectothiorhodospiraceae</taxon>
        <taxon>Acidihalobacter</taxon>
    </lineage>
</organism>
<sequence>MSDMILPFFLLGLAIFVLGVLLLYRGAFRSGWTWGFACLLVPPLLLLLIPLRWRRMQYGFYTLLTGLMVGGATLYAGADAPVQAWLQQPRVEAIIARTGWHGEIRLPFKVYQPQPLPNAAEAAAVRAEEKAAAQAPPPAPKPAPTPPAAPPSEFQPVALTALDHYLGKTVRVTSIAGVTVKGVLSRVNSNGVTLMTNQGTGSVSYHLAWTYLTRAEVYAPKGSIPAPTATNTTATPAPATTATPAPAATAPAPSVTLAPTVQTAPLPPAATHAPSMPIAPPAAAAGAPASAVNNTSHGPS</sequence>